<dbReference type="Proteomes" id="UP001300096">
    <property type="component" value="Unassembled WGS sequence"/>
</dbReference>
<dbReference type="RefSeq" id="WP_247629833.1">
    <property type="nucleotide sequence ID" value="NZ_JAHWXN010000001.1"/>
</dbReference>
<evidence type="ECO:0000313" key="2">
    <source>
        <dbReference type="Proteomes" id="UP001300096"/>
    </source>
</evidence>
<comment type="caution">
    <text evidence="1">The sequence shown here is derived from an EMBL/GenBank/DDBJ whole genome shotgun (WGS) entry which is preliminary data.</text>
</comment>
<evidence type="ECO:0000313" key="1">
    <source>
        <dbReference type="EMBL" id="MCK2036469.1"/>
    </source>
</evidence>
<dbReference type="InterPro" id="IPR031100">
    <property type="entry name" value="LOG_fam"/>
</dbReference>
<dbReference type="PANTHER" id="PTHR43393:SF2">
    <property type="entry name" value="CYTOKININ RIBOSIDE 5'-MONOPHOSPHATE PHOSPHORIBOHYDROLASE"/>
    <property type="match status" value="1"/>
</dbReference>
<proteinExistence type="predicted"/>
<dbReference type="Pfam" id="PF03641">
    <property type="entry name" value="Lysine_decarbox"/>
    <property type="match status" value="1"/>
</dbReference>
<sequence length="347" mass="37963">MTDEPLPEALSAEINAVLDDAGVHSDRRLVMRMLRTAILLGEDGADRLDLKIASAALAEMRDAFRLFAPFRGASKVTVFGSARTRQDDPLYLQARDVAAVLAQDGWMVVTGAGPGIMQAAAEGAGPERSLGVSIRLPFEEKANGLVAGQDHVVAMKYFFTRKLMLIKESRGFICLPGGFGTLDEMFELLTLQQTGKAEPMPIVLLDEPGGTFWHGLRRFIDQELAPAGVISEGDFDRVVITDSVEAARDEITGFWRNYDSLRWIGDELVLRLRIAPTDAEIADLNERFASMIASGSITRAEPRQPEIADGDLLELPRLALHLEQRQVGNLFRLIGAINQLPSAAPAR</sequence>
<dbReference type="Gene3D" id="3.40.50.450">
    <property type="match status" value="1"/>
</dbReference>
<dbReference type="PANTHER" id="PTHR43393">
    <property type="entry name" value="CYTOKININ RIBOSIDE 5'-MONOPHOSPHATE PHOSPHORIBOHYDROLASE"/>
    <property type="match status" value="1"/>
</dbReference>
<reference evidence="1 2" key="1">
    <citation type="submission" date="2021-06" db="EMBL/GenBank/DDBJ databases">
        <title>Genome-based taxonomic framework of Microbacterium strains isolated from marine environment, the description of four new species and reclassification of four preexisting species.</title>
        <authorList>
            <person name="Lee S.D."/>
            <person name="Kim S.-M."/>
            <person name="Byeon Y.-S."/>
            <person name="Yang H.L."/>
            <person name="Kim I.S."/>
        </authorList>
    </citation>
    <scope>NUCLEOTIDE SEQUENCE [LARGE SCALE GENOMIC DNA]</scope>
    <source>
        <strain evidence="1 2">SSW1-49</strain>
    </source>
</reference>
<name>A0ABT0FF05_9MICO</name>
<dbReference type="InterPro" id="IPR005269">
    <property type="entry name" value="LOG"/>
</dbReference>
<dbReference type="InterPro" id="IPR052341">
    <property type="entry name" value="LOG_family_nucleotidases"/>
</dbReference>
<gene>
    <name evidence="1" type="ORF">KZC51_10000</name>
</gene>
<protein>
    <submittedName>
        <fullName evidence="1">TIGR00730 family Rossman fold protein</fullName>
    </submittedName>
</protein>
<dbReference type="SUPFAM" id="SSF102405">
    <property type="entry name" value="MCP/YpsA-like"/>
    <property type="match status" value="1"/>
</dbReference>
<accession>A0ABT0FF05</accession>
<dbReference type="EMBL" id="JAHWXN010000001">
    <property type="protein sequence ID" value="MCK2036469.1"/>
    <property type="molecule type" value="Genomic_DNA"/>
</dbReference>
<dbReference type="NCBIfam" id="TIGR00730">
    <property type="entry name" value="Rossman fold protein, TIGR00730 family"/>
    <property type="match status" value="1"/>
</dbReference>
<keyword evidence="2" id="KW-1185">Reference proteome</keyword>
<organism evidence="1 2">
    <name type="scientific">Microbacterium croceum</name>
    <dbReference type="NCBI Taxonomy" id="2851645"/>
    <lineage>
        <taxon>Bacteria</taxon>
        <taxon>Bacillati</taxon>
        <taxon>Actinomycetota</taxon>
        <taxon>Actinomycetes</taxon>
        <taxon>Micrococcales</taxon>
        <taxon>Microbacteriaceae</taxon>
        <taxon>Microbacterium</taxon>
    </lineage>
</organism>